<feature type="region of interest" description="Disordered" evidence="1">
    <location>
        <begin position="1"/>
        <end position="36"/>
    </location>
</feature>
<dbReference type="CDD" id="cd00093">
    <property type="entry name" value="HTH_XRE"/>
    <property type="match status" value="1"/>
</dbReference>
<accession>A0AB39L342</accession>
<feature type="compositionally biased region" description="Basic and acidic residues" evidence="1">
    <location>
        <begin position="7"/>
        <end position="24"/>
    </location>
</feature>
<feature type="region of interest" description="Disordered" evidence="1">
    <location>
        <begin position="284"/>
        <end position="307"/>
    </location>
</feature>
<dbReference type="Gene3D" id="3.30.450.180">
    <property type="match status" value="1"/>
</dbReference>
<dbReference type="InterPro" id="IPR041413">
    <property type="entry name" value="MLTR_LBD"/>
</dbReference>
<feature type="compositionally biased region" description="Polar residues" evidence="1">
    <location>
        <begin position="294"/>
        <end position="307"/>
    </location>
</feature>
<dbReference type="EMBL" id="CP163302">
    <property type="protein sequence ID" value="XDP44740.1"/>
    <property type="molecule type" value="Genomic_DNA"/>
</dbReference>
<dbReference type="SMART" id="SM00530">
    <property type="entry name" value="HTH_XRE"/>
    <property type="match status" value="1"/>
</dbReference>
<evidence type="ECO:0000259" key="2">
    <source>
        <dbReference type="PROSITE" id="PS50943"/>
    </source>
</evidence>
<dbReference type="Pfam" id="PF17765">
    <property type="entry name" value="MLTR_LBD"/>
    <property type="match status" value="1"/>
</dbReference>
<dbReference type="SUPFAM" id="SSF47413">
    <property type="entry name" value="lambda repressor-like DNA-binding domains"/>
    <property type="match status" value="1"/>
</dbReference>
<dbReference type="KEGG" id="spue:AB5L97_15925"/>
<organism evidence="3">
    <name type="scientific">Sinomonas puerhi</name>
    <dbReference type="NCBI Taxonomy" id="3238584"/>
    <lineage>
        <taxon>Bacteria</taxon>
        <taxon>Bacillati</taxon>
        <taxon>Actinomycetota</taxon>
        <taxon>Actinomycetes</taxon>
        <taxon>Micrococcales</taxon>
        <taxon>Micrococcaceae</taxon>
        <taxon>Sinomonas</taxon>
    </lineage>
</organism>
<protein>
    <submittedName>
        <fullName evidence="3">Helix-turn-helix transcriptional regulator</fullName>
    </submittedName>
</protein>
<dbReference type="InterPro" id="IPR010982">
    <property type="entry name" value="Lambda_DNA-bd_dom_sf"/>
</dbReference>
<proteinExistence type="predicted"/>
<dbReference type="GO" id="GO:0003677">
    <property type="term" value="F:DNA binding"/>
    <property type="evidence" value="ECO:0007669"/>
    <property type="project" value="InterPro"/>
</dbReference>
<evidence type="ECO:0000313" key="3">
    <source>
        <dbReference type="EMBL" id="XDP44740.1"/>
    </source>
</evidence>
<dbReference type="AlphaFoldDB" id="A0AB39L342"/>
<dbReference type="PANTHER" id="PTHR35010:SF2">
    <property type="entry name" value="BLL4672 PROTEIN"/>
    <property type="match status" value="1"/>
</dbReference>
<name>A0AB39L342_9MICC</name>
<reference evidence="3" key="1">
    <citation type="submission" date="2024-07" db="EMBL/GenBank/DDBJ databases">
        <authorList>
            <person name="fu j."/>
        </authorList>
    </citation>
    <scope>NUCLEOTIDE SEQUENCE</scope>
    <source>
        <strain evidence="3">P10A9</strain>
    </source>
</reference>
<gene>
    <name evidence="3" type="ORF">AB5L97_15925</name>
</gene>
<feature type="domain" description="HTH cro/C1-type" evidence="2">
    <location>
        <begin position="37"/>
        <end position="84"/>
    </location>
</feature>
<dbReference type="PROSITE" id="PS50943">
    <property type="entry name" value="HTH_CROC1"/>
    <property type="match status" value="1"/>
</dbReference>
<dbReference type="Pfam" id="PF13560">
    <property type="entry name" value="HTH_31"/>
    <property type="match status" value="1"/>
</dbReference>
<dbReference type="InterPro" id="IPR001387">
    <property type="entry name" value="Cro/C1-type_HTH"/>
</dbReference>
<dbReference type="RefSeq" id="WP_369045385.1">
    <property type="nucleotide sequence ID" value="NZ_CP163302.1"/>
</dbReference>
<dbReference type="Gene3D" id="1.10.260.40">
    <property type="entry name" value="lambda repressor-like DNA-binding domains"/>
    <property type="match status" value="1"/>
</dbReference>
<evidence type="ECO:0000256" key="1">
    <source>
        <dbReference type="SAM" id="MobiDB-lite"/>
    </source>
</evidence>
<sequence>MSTQNSDDVREFLTSRRAKVRPEQVDLPGGPNRRVPGLRRSEVAMLASVSVEYYARLERGNLNGVSEAVLNAIATALQLDEAERQHLFDLARAANASTARRPRSSSRPATIRPGLQLMLDAVTGGPALIRNGRMDILATNLLARALHAEAYSTLRERPVNLARFAFLHRENAERFYPDWDLAADMIVAILRAEAGRDPHGRDMQDLIGELCTRSEEFRIKWGDHNVRRHVTGVKRFLHPVVGDLEFLFEGTELPDQPGWSLNVYMAEPGTPTADALRILASWEATREQEEDTADQNAHSASTARAAG</sequence>
<dbReference type="PANTHER" id="PTHR35010">
    <property type="entry name" value="BLL4672 PROTEIN-RELATED"/>
    <property type="match status" value="1"/>
</dbReference>